<gene>
    <name evidence="1" type="primary">LOC106114205</name>
</gene>
<accession>A0AAJ7E4T9</accession>
<dbReference type="RefSeq" id="XP_013162765.1">
    <property type="nucleotide sequence ID" value="XM_013307311.1"/>
</dbReference>
<dbReference type="GeneID" id="106114205"/>
<reference evidence="1" key="1">
    <citation type="submission" date="2025-08" db="UniProtKB">
        <authorList>
            <consortium name="RefSeq"/>
        </authorList>
    </citation>
    <scope>IDENTIFICATION</scope>
</reference>
<dbReference type="AlphaFoldDB" id="A0AAJ7E4T9"/>
<dbReference type="Proteomes" id="UP000694872">
    <property type="component" value="Unplaced"/>
</dbReference>
<name>A0AAJ7E4T9_PAPXU</name>
<organism evidence="1">
    <name type="scientific">Papilio xuthus</name>
    <name type="common">Asian swallowtail butterfly</name>
    <dbReference type="NCBI Taxonomy" id="66420"/>
    <lineage>
        <taxon>Eukaryota</taxon>
        <taxon>Metazoa</taxon>
        <taxon>Ecdysozoa</taxon>
        <taxon>Arthropoda</taxon>
        <taxon>Hexapoda</taxon>
        <taxon>Insecta</taxon>
        <taxon>Pterygota</taxon>
        <taxon>Neoptera</taxon>
        <taxon>Endopterygota</taxon>
        <taxon>Lepidoptera</taxon>
        <taxon>Glossata</taxon>
        <taxon>Ditrysia</taxon>
        <taxon>Papilionoidea</taxon>
        <taxon>Papilionidae</taxon>
        <taxon>Papilioninae</taxon>
        <taxon>Papilio</taxon>
    </lineage>
</organism>
<dbReference type="KEGG" id="pxu:106114205"/>
<evidence type="ECO:0000313" key="1">
    <source>
        <dbReference type="RefSeq" id="XP_013162765.1"/>
    </source>
</evidence>
<protein>
    <submittedName>
        <fullName evidence="1">Uncharacterized protein LOC106114205 isoform X1</fullName>
    </submittedName>
</protein>
<sequence>MIKVHFFIRLLGKIYTMVQKVIHIILLACYLDIIWSAPQEQPSLDNELNLNQNVSSENNIVATDGSGVFNVGNFVYNNITNTNKQGLLTGIVNSLPLPNLLK</sequence>
<proteinExistence type="predicted"/>